<name>A0A6P6AXD8_DURZI</name>
<keyword evidence="3" id="KW-0238">DNA-binding</keyword>
<dbReference type="GO" id="GO:0003700">
    <property type="term" value="F:DNA-binding transcription factor activity"/>
    <property type="evidence" value="ECO:0007669"/>
    <property type="project" value="InterPro"/>
</dbReference>
<protein>
    <submittedName>
        <fullName evidence="9">Uncharacterized protein LOC111313182</fullName>
    </submittedName>
</protein>
<dbReference type="GeneID" id="111313182"/>
<dbReference type="InterPro" id="IPR036576">
    <property type="entry name" value="WRKY_dom_sf"/>
</dbReference>
<dbReference type="InterPro" id="IPR003657">
    <property type="entry name" value="WRKY_dom"/>
</dbReference>
<dbReference type="PROSITE" id="PS50811">
    <property type="entry name" value="WRKY"/>
    <property type="match status" value="1"/>
</dbReference>
<dbReference type="GO" id="GO:0043565">
    <property type="term" value="F:sequence-specific DNA binding"/>
    <property type="evidence" value="ECO:0007669"/>
    <property type="project" value="InterPro"/>
</dbReference>
<dbReference type="RefSeq" id="XP_022769597.1">
    <property type="nucleotide sequence ID" value="XM_022913862.1"/>
</dbReference>
<dbReference type="GO" id="GO:0005634">
    <property type="term" value="C:nucleus"/>
    <property type="evidence" value="ECO:0007669"/>
    <property type="project" value="UniProtKB-SubCell"/>
</dbReference>
<dbReference type="AlphaFoldDB" id="A0A6P6AXD8"/>
<accession>A0A6P6AXD8</accession>
<reference evidence="9" key="1">
    <citation type="submission" date="2025-08" db="UniProtKB">
        <authorList>
            <consortium name="RefSeq"/>
        </authorList>
    </citation>
    <scope>IDENTIFICATION</scope>
    <source>
        <tissue evidence="9">Fruit stalk</tissue>
    </source>
</reference>
<dbReference type="KEGG" id="dzi:111313182"/>
<evidence type="ECO:0000256" key="2">
    <source>
        <dbReference type="ARBA" id="ARBA00023015"/>
    </source>
</evidence>
<dbReference type="Gene3D" id="2.20.25.80">
    <property type="entry name" value="WRKY domain"/>
    <property type="match status" value="1"/>
</dbReference>
<comment type="subcellular location">
    <subcellularLocation>
        <location evidence="1">Nucleus</location>
    </subcellularLocation>
</comment>
<evidence type="ECO:0000256" key="3">
    <source>
        <dbReference type="ARBA" id="ARBA00023125"/>
    </source>
</evidence>
<keyword evidence="8" id="KW-1185">Reference proteome</keyword>
<keyword evidence="2" id="KW-0805">Transcription regulation</keyword>
<evidence type="ECO:0000313" key="8">
    <source>
        <dbReference type="Proteomes" id="UP000515121"/>
    </source>
</evidence>
<proteinExistence type="predicted"/>
<dbReference type="SUPFAM" id="SSF118290">
    <property type="entry name" value="WRKY DNA-binding domain"/>
    <property type="match status" value="1"/>
</dbReference>
<sequence length="130" mass="15050">MGCPAKKRVQRDYQDTSFLITTYEWIHNHRCYNMGLYDLHTRLCNDHRANYVEDAADSAKTISPTKEYEGIPEALIRDESQQSADPQPSELAIRTSESPPSPIGSTPWSEVYDCDFNEQELKDDSDKRYR</sequence>
<evidence type="ECO:0000256" key="6">
    <source>
        <dbReference type="SAM" id="MobiDB-lite"/>
    </source>
</evidence>
<evidence type="ECO:0000256" key="1">
    <source>
        <dbReference type="ARBA" id="ARBA00004123"/>
    </source>
</evidence>
<dbReference type="SMART" id="SM00774">
    <property type="entry name" value="WRKY"/>
    <property type="match status" value="1"/>
</dbReference>
<keyword evidence="5" id="KW-0539">Nucleus</keyword>
<dbReference type="Proteomes" id="UP000515121">
    <property type="component" value="Unplaced"/>
</dbReference>
<feature type="compositionally biased region" description="Polar residues" evidence="6">
    <location>
        <begin position="95"/>
        <end position="108"/>
    </location>
</feature>
<feature type="region of interest" description="Disordered" evidence="6">
    <location>
        <begin position="62"/>
        <end position="130"/>
    </location>
</feature>
<evidence type="ECO:0000256" key="5">
    <source>
        <dbReference type="ARBA" id="ARBA00023242"/>
    </source>
</evidence>
<keyword evidence="4" id="KW-0804">Transcription</keyword>
<dbReference type="Pfam" id="PF03106">
    <property type="entry name" value="WRKY"/>
    <property type="match status" value="1"/>
</dbReference>
<feature type="compositionally biased region" description="Basic and acidic residues" evidence="6">
    <location>
        <begin position="119"/>
        <end position="130"/>
    </location>
</feature>
<evidence type="ECO:0000313" key="9">
    <source>
        <dbReference type="RefSeq" id="XP_022769597.1"/>
    </source>
</evidence>
<feature type="domain" description="WRKY" evidence="7">
    <location>
        <begin position="1"/>
        <end position="32"/>
    </location>
</feature>
<gene>
    <name evidence="9" type="primary">LOC111313182</name>
</gene>
<evidence type="ECO:0000256" key="4">
    <source>
        <dbReference type="ARBA" id="ARBA00023163"/>
    </source>
</evidence>
<organism evidence="8 9">
    <name type="scientific">Durio zibethinus</name>
    <name type="common">Durian</name>
    <dbReference type="NCBI Taxonomy" id="66656"/>
    <lineage>
        <taxon>Eukaryota</taxon>
        <taxon>Viridiplantae</taxon>
        <taxon>Streptophyta</taxon>
        <taxon>Embryophyta</taxon>
        <taxon>Tracheophyta</taxon>
        <taxon>Spermatophyta</taxon>
        <taxon>Magnoliopsida</taxon>
        <taxon>eudicotyledons</taxon>
        <taxon>Gunneridae</taxon>
        <taxon>Pentapetalae</taxon>
        <taxon>rosids</taxon>
        <taxon>malvids</taxon>
        <taxon>Malvales</taxon>
        <taxon>Malvaceae</taxon>
        <taxon>Helicteroideae</taxon>
        <taxon>Durio</taxon>
    </lineage>
</organism>
<evidence type="ECO:0000259" key="7">
    <source>
        <dbReference type="PROSITE" id="PS50811"/>
    </source>
</evidence>